<dbReference type="InterPro" id="IPR014710">
    <property type="entry name" value="RmlC-like_jellyroll"/>
</dbReference>
<dbReference type="InterPro" id="IPR015392">
    <property type="entry name" value="TehB/YeaR-like_dom"/>
</dbReference>
<reference evidence="3 4" key="1">
    <citation type="submission" date="2020-03" db="EMBL/GenBank/DDBJ databases">
        <title>Genomic Encyclopedia of Type Strains, Phase IV (KMG-IV): sequencing the most valuable type-strain genomes for metagenomic binning, comparative biology and taxonomic classification.</title>
        <authorList>
            <person name="Goeker M."/>
        </authorList>
    </citation>
    <scope>NUCLEOTIDE SEQUENCE [LARGE SCALE GENOMIC DNA]</scope>
    <source>
        <strain evidence="3 4">DSM 25229</strain>
    </source>
</reference>
<dbReference type="RefSeq" id="WP_167922750.1">
    <property type="nucleotide sequence ID" value="NZ_JAATIT010000006.1"/>
</dbReference>
<evidence type="ECO:0000256" key="1">
    <source>
        <dbReference type="SAM" id="MobiDB-lite"/>
    </source>
</evidence>
<dbReference type="EMBL" id="JAATIT010000006">
    <property type="protein sequence ID" value="NJB91386.1"/>
    <property type="molecule type" value="Genomic_DNA"/>
</dbReference>
<dbReference type="SUPFAM" id="SSF51197">
    <property type="entry name" value="Clavaminate synthase-like"/>
    <property type="match status" value="1"/>
</dbReference>
<evidence type="ECO:0000313" key="4">
    <source>
        <dbReference type="Proteomes" id="UP000535078"/>
    </source>
</evidence>
<evidence type="ECO:0000313" key="3">
    <source>
        <dbReference type="EMBL" id="NJB91386.1"/>
    </source>
</evidence>
<organism evidence="3 4">
    <name type="scientific">Sphingopyxis italica</name>
    <dbReference type="NCBI Taxonomy" id="1129133"/>
    <lineage>
        <taxon>Bacteria</taxon>
        <taxon>Pseudomonadati</taxon>
        <taxon>Pseudomonadota</taxon>
        <taxon>Alphaproteobacteria</taxon>
        <taxon>Sphingomonadales</taxon>
        <taxon>Sphingomonadaceae</taxon>
        <taxon>Sphingopyxis</taxon>
    </lineage>
</organism>
<dbReference type="Pfam" id="PF09313">
    <property type="entry name" value="TehB-like"/>
    <property type="match status" value="1"/>
</dbReference>
<dbReference type="Gene3D" id="2.60.120.10">
    <property type="entry name" value="Jelly Rolls"/>
    <property type="match status" value="1"/>
</dbReference>
<protein>
    <submittedName>
        <fullName evidence="3">Tellurite resistance-related uncharacterized protein</fullName>
    </submittedName>
</protein>
<comment type="caution">
    <text evidence="3">The sequence shown here is derived from an EMBL/GenBank/DDBJ whole genome shotgun (WGS) entry which is preliminary data.</text>
</comment>
<dbReference type="AlphaFoldDB" id="A0A7X5XW81"/>
<dbReference type="Proteomes" id="UP000535078">
    <property type="component" value="Unassembled WGS sequence"/>
</dbReference>
<accession>A0A7X5XW81</accession>
<feature type="compositionally biased region" description="Basic and acidic residues" evidence="1">
    <location>
        <begin position="11"/>
        <end position="24"/>
    </location>
</feature>
<evidence type="ECO:0000259" key="2">
    <source>
        <dbReference type="Pfam" id="PF09313"/>
    </source>
</evidence>
<proteinExistence type="predicted"/>
<feature type="region of interest" description="Disordered" evidence="1">
    <location>
        <begin position="1"/>
        <end position="29"/>
    </location>
</feature>
<feature type="domain" description="TehB/YeaR-like" evidence="2">
    <location>
        <begin position="36"/>
        <end position="114"/>
    </location>
</feature>
<keyword evidence="4" id="KW-1185">Reference proteome</keyword>
<sequence length="118" mass="12887">MAIVKSSAPALEKHGPAIPSRKDTIGALPPEVRPYKRTASFTETTIPAGLLAEHSTKAGTWGLISVEEGALRYVITDPRRPYRESVLSADSDAGIVEPTIVHRVEPIGAVRFYVEFFR</sequence>
<gene>
    <name evidence="3" type="ORF">GGR90_003597</name>
</gene>
<name>A0A7X5XW81_9SPHN</name>